<dbReference type="EMBL" id="BSEC01000001">
    <property type="protein sequence ID" value="GLI92225.1"/>
    <property type="molecule type" value="Genomic_DNA"/>
</dbReference>
<evidence type="ECO:0000313" key="2">
    <source>
        <dbReference type="Proteomes" id="UP001144323"/>
    </source>
</evidence>
<organism evidence="1 2">
    <name type="scientific">Methylocystis echinoides</name>
    <dbReference type="NCBI Taxonomy" id="29468"/>
    <lineage>
        <taxon>Bacteria</taxon>
        <taxon>Pseudomonadati</taxon>
        <taxon>Pseudomonadota</taxon>
        <taxon>Alphaproteobacteria</taxon>
        <taxon>Hyphomicrobiales</taxon>
        <taxon>Methylocystaceae</taxon>
        <taxon>Methylocystis</taxon>
    </lineage>
</organism>
<reference evidence="1" key="1">
    <citation type="journal article" date="2023" name="Int. J. Syst. Evol. Microbiol.">
        <title>Methylocystis iwaonis sp. nov., a type II methane-oxidizing bacterium from surface soil of a rice paddy field in Japan, and emended description of the genus Methylocystis (ex Whittenbury et al. 1970) Bowman et al. 1993.</title>
        <authorList>
            <person name="Kaise H."/>
            <person name="Sawadogo J.B."/>
            <person name="Alam M.S."/>
            <person name="Ueno C."/>
            <person name="Dianou D."/>
            <person name="Shinjo R."/>
            <person name="Asakawa S."/>
        </authorList>
    </citation>
    <scope>NUCLEOTIDE SEQUENCE</scope>
    <source>
        <strain evidence="1">LMG27198</strain>
    </source>
</reference>
<evidence type="ECO:0000313" key="1">
    <source>
        <dbReference type="EMBL" id="GLI92225.1"/>
    </source>
</evidence>
<dbReference type="Pfam" id="PF04317">
    <property type="entry name" value="DUF463"/>
    <property type="match status" value="1"/>
</dbReference>
<keyword evidence="2" id="KW-1185">Reference proteome</keyword>
<accession>A0A9W6LR42</accession>
<evidence type="ECO:0008006" key="3">
    <source>
        <dbReference type="Google" id="ProtNLM"/>
    </source>
</evidence>
<sequence>MKVRPVFPGASVSSQISDIWLETRVAAESLADFVSGARLRLGVTGLSRAGKTVFITSLVHHLTRALVAGRKAHLPVFRALTEGRILSAHLDPQPDFNVPRFAYEEHLEALTSGEERHWPQSTRRISELRVSIEFNSKAWSLRHLGQAHARLDIDIVDYPGEWLLDLPLLGKTYAQWSHETLEAASAAARAPIAANWRGATAAADPKGRYSEQTAQKLARLFTEYLRLAKTERFALSTLPPGRFLMPGDLEGSPALTFAPLPVAEGEELPYRSLGREMERRYEAYKTHVVKPFFRDHFARLDRQIVLVDALTALNSGPAAVRDLENALTDVLNAFRTGRSNLITQMFRPKIDRILFAATKADHLHHTSHDRLEAILRHLTSRAIARAEGVGAEIDVIAMAAVRATREAMVRHEGEKLAAIVGTPIEGERIGDDVFDGIAEGAIFPGELPEDPKLVFRGDALALDEEEAEYRFLKFRPPVAKIAKDQEALPLPHIRLDRAMEFLFGDKLA</sequence>
<dbReference type="RefSeq" id="WP_281801310.1">
    <property type="nucleotide sequence ID" value="NZ_BSEC01000001.1"/>
</dbReference>
<dbReference type="PANTHER" id="PTHR38605:SF1">
    <property type="entry name" value="ATPASE"/>
    <property type="match status" value="1"/>
</dbReference>
<comment type="caution">
    <text evidence="1">The sequence shown here is derived from an EMBL/GenBank/DDBJ whole genome shotgun (WGS) entry which is preliminary data.</text>
</comment>
<dbReference type="AlphaFoldDB" id="A0A9W6LR42"/>
<name>A0A9W6LR42_9HYPH</name>
<dbReference type="Proteomes" id="UP001144323">
    <property type="component" value="Unassembled WGS sequence"/>
</dbReference>
<gene>
    <name evidence="1" type="ORF">LMG27198_12170</name>
</gene>
<proteinExistence type="predicted"/>
<dbReference type="InterPro" id="IPR007413">
    <property type="entry name" value="YcjX-like"/>
</dbReference>
<dbReference type="PIRSF" id="PIRSF019381">
    <property type="entry name" value="YcjX"/>
    <property type="match status" value="1"/>
</dbReference>
<protein>
    <recommendedName>
        <fullName evidence="3">Amino acid regulated cytosolic protein</fullName>
    </recommendedName>
</protein>
<dbReference type="PANTHER" id="PTHR38605">
    <property type="entry name" value="ATPASE-RELATED"/>
    <property type="match status" value="1"/>
</dbReference>